<keyword evidence="1" id="KW-0472">Membrane</keyword>
<reference evidence="2 3" key="1">
    <citation type="submission" date="2017-09" db="EMBL/GenBank/DDBJ databases">
        <title>Depth-based differentiation of microbial function through sediment-hosted aquifers and enrichment of novel symbionts in the deep terrestrial subsurface.</title>
        <authorList>
            <person name="Probst A.J."/>
            <person name="Ladd B."/>
            <person name="Jarett J.K."/>
            <person name="Geller-Mcgrath D.E."/>
            <person name="Sieber C.M."/>
            <person name="Emerson J.B."/>
            <person name="Anantharaman K."/>
            <person name="Thomas B.C."/>
            <person name="Malmstrom R."/>
            <person name="Stieglmeier M."/>
            <person name="Klingl A."/>
            <person name="Woyke T."/>
            <person name="Ryan C.M."/>
            <person name="Banfield J.F."/>
        </authorList>
    </citation>
    <scope>NUCLEOTIDE SEQUENCE [LARGE SCALE GENOMIC DNA]</scope>
    <source>
        <strain evidence="2">CG11_big_fil_rev_8_21_14_0_20_44_10</strain>
    </source>
</reference>
<organism evidence="2 3">
    <name type="scientific">Candidatus Portnoybacteria bacterium CG11_big_fil_rev_8_21_14_0_20_44_10</name>
    <dbReference type="NCBI Taxonomy" id="1974818"/>
    <lineage>
        <taxon>Bacteria</taxon>
        <taxon>Candidatus Portnoyibacteriota</taxon>
    </lineage>
</organism>
<keyword evidence="1" id="KW-1133">Transmembrane helix</keyword>
<name>A0A2H0KPZ0_9BACT</name>
<keyword evidence="1" id="KW-0812">Transmembrane</keyword>
<evidence type="ECO:0000256" key="1">
    <source>
        <dbReference type="SAM" id="Phobius"/>
    </source>
</evidence>
<evidence type="ECO:0000313" key="2">
    <source>
        <dbReference type="EMBL" id="PIQ74238.1"/>
    </source>
</evidence>
<feature type="non-terminal residue" evidence="2">
    <location>
        <position position="163"/>
    </location>
</feature>
<dbReference type="AlphaFoldDB" id="A0A2H0KPZ0"/>
<sequence length="163" mass="17130">MRAKLLYSYYFFDKNKIIFASTYYKMQNAFFRRNLLQIVAAATISVFGVVLLVHATTTVGEDISVGDDLTVTGALTVDTPTFVIDDANNLIGLGTTTPRALLTVGSSTPTHITLATGYRDAFVSGILEVDGAAYLDGAVTAASTLGVTGALTSGAATVSTFIQ</sequence>
<dbReference type="Proteomes" id="UP000231550">
    <property type="component" value="Unassembled WGS sequence"/>
</dbReference>
<accession>A0A2H0KPZ0</accession>
<comment type="caution">
    <text evidence="2">The sequence shown here is derived from an EMBL/GenBank/DDBJ whole genome shotgun (WGS) entry which is preliminary data.</text>
</comment>
<feature type="transmembrane region" description="Helical" evidence="1">
    <location>
        <begin position="35"/>
        <end position="55"/>
    </location>
</feature>
<dbReference type="EMBL" id="PCVN01000083">
    <property type="protein sequence ID" value="PIQ74238.1"/>
    <property type="molecule type" value="Genomic_DNA"/>
</dbReference>
<proteinExistence type="predicted"/>
<gene>
    <name evidence="2" type="ORF">COV85_03235</name>
</gene>
<protein>
    <submittedName>
        <fullName evidence="2">Uncharacterized protein</fullName>
    </submittedName>
</protein>
<evidence type="ECO:0000313" key="3">
    <source>
        <dbReference type="Proteomes" id="UP000231550"/>
    </source>
</evidence>